<gene>
    <name evidence="2" type="ORF">DFH07DRAFT_841397</name>
</gene>
<dbReference type="EMBL" id="JARJLG010000139">
    <property type="protein sequence ID" value="KAJ7738073.1"/>
    <property type="molecule type" value="Genomic_DNA"/>
</dbReference>
<evidence type="ECO:0000313" key="3">
    <source>
        <dbReference type="Proteomes" id="UP001215280"/>
    </source>
</evidence>
<feature type="compositionally biased region" description="Acidic residues" evidence="1">
    <location>
        <begin position="325"/>
        <end position="338"/>
    </location>
</feature>
<proteinExistence type="predicted"/>
<evidence type="ECO:0000313" key="2">
    <source>
        <dbReference type="EMBL" id="KAJ7738073.1"/>
    </source>
</evidence>
<accession>A0AAD7MYQ8</accession>
<keyword evidence="3" id="KW-1185">Reference proteome</keyword>
<protein>
    <submittedName>
        <fullName evidence="2">Uncharacterized protein</fullName>
    </submittedName>
</protein>
<organism evidence="2 3">
    <name type="scientific">Mycena maculata</name>
    <dbReference type="NCBI Taxonomy" id="230809"/>
    <lineage>
        <taxon>Eukaryota</taxon>
        <taxon>Fungi</taxon>
        <taxon>Dikarya</taxon>
        <taxon>Basidiomycota</taxon>
        <taxon>Agaricomycotina</taxon>
        <taxon>Agaricomycetes</taxon>
        <taxon>Agaricomycetidae</taxon>
        <taxon>Agaricales</taxon>
        <taxon>Marasmiineae</taxon>
        <taxon>Mycenaceae</taxon>
        <taxon>Mycena</taxon>
    </lineage>
</organism>
<feature type="region of interest" description="Disordered" evidence="1">
    <location>
        <begin position="321"/>
        <end position="350"/>
    </location>
</feature>
<dbReference type="AlphaFoldDB" id="A0AAD7MYQ8"/>
<name>A0AAD7MYQ8_9AGAR</name>
<evidence type="ECO:0000256" key="1">
    <source>
        <dbReference type="SAM" id="MobiDB-lite"/>
    </source>
</evidence>
<dbReference type="Proteomes" id="UP001215280">
    <property type="component" value="Unassembled WGS sequence"/>
</dbReference>
<sequence>MSYPFVLSQRSIFQGRDMFLFCLLEYPIAIMGGGWNLKHNGMTIKTFYRWLDIIDDHYGDRPNFELRKINLKRVDLLRYVVDDTTPVDGPPLPRDSVDPLLPGVYGPFLGDRPYMGQVGHRDRRSTFLEREMQAQNGVPGLPAEPFVLLHNEMSQDIVDAATRRDQGVCCITGRAATRIVWVIPPYLGCELDQQSGTLSFQTVENTITLCTELTGPFAENIFSVDVEDDSRIVTFQSLPKALPLLPRPRLGAVARFWNLHFKWTLDVHFTGGDVSLEPPDPHPVLLMEELAEGDVDLTEPKWQSGAGAEVLEEYMMRQASGSVEFDGDDAGAFDEDDDGHLTPNSDQSPS</sequence>
<reference evidence="2" key="1">
    <citation type="submission" date="2023-03" db="EMBL/GenBank/DDBJ databases">
        <title>Massive genome expansion in bonnet fungi (Mycena s.s.) driven by repeated elements and novel gene families across ecological guilds.</title>
        <authorList>
            <consortium name="Lawrence Berkeley National Laboratory"/>
            <person name="Harder C.B."/>
            <person name="Miyauchi S."/>
            <person name="Viragh M."/>
            <person name="Kuo A."/>
            <person name="Thoen E."/>
            <person name="Andreopoulos B."/>
            <person name="Lu D."/>
            <person name="Skrede I."/>
            <person name="Drula E."/>
            <person name="Henrissat B."/>
            <person name="Morin E."/>
            <person name="Kohler A."/>
            <person name="Barry K."/>
            <person name="LaButti K."/>
            <person name="Morin E."/>
            <person name="Salamov A."/>
            <person name="Lipzen A."/>
            <person name="Mereny Z."/>
            <person name="Hegedus B."/>
            <person name="Baldrian P."/>
            <person name="Stursova M."/>
            <person name="Weitz H."/>
            <person name="Taylor A."/>
            <person name="Grigoriev I.V."/>
            <person name="Nagy L.G."/>
            <person name="Martin F."/>
            <person name="Kauserud H."/>
        </authorList>
    </citation>
    <scope>NUCLEOTIDE SEQUENCE</scope>
    <source>
        <strain evidence="2">CBHHK188m</strain>
    </source>
</reference>
<comment type="caution">
    <text evidence="2">The sequence shown here is derived from an EMBL/GenBank/DDBJ whole genome shotgun (WGS) entry which is preliminary data.</text>
</comment>